<dbReference type="CDD" id="cd04301">
    <property type="entry name" value="NAT_SF"/>
    <property type="match status" value="1"/>
</dbReference>
<organism evidence="2 3">
    <name type="scientific">Emiliania huxleyi (strain CCMP1516)</name>
    <dbReference type="NCBI Taxonomy" id="280463"/>
    <lineage>
        <taxon>Eukaryota</taxon>
        <taxon>Haptista</taxon>
        <taxon>Haptophyta</taxon>
        <taxon>Prymnesiophyceae</taxon>
        <taxon>Isochrysidales</taxon>
        <taxon>Noelaerhabdaceae</taxon>
        <taxon>Emiliania</taxon>
    </lineage>
</organism>
<dbReference type="Pfam" id="PF00583">
    <property type="entry name" value="Acetyltransf_1"/>
    <property type="match status" value="1"/>
</dbReference>
<dbReference type="InterPro" id="IPR011050">
    <property type="entry name" value="Pectin_lyase_fold/virulence"/>
</dbReference>
<reference evidence="2" key="2">
    <citation type="submission" date="2024-10" db="UniProtKB">
        <authorList>
            <consortium name="EnsemblProtists"/>
        </authorList>
    </citation>
    <scope>IDENTIFICATION</scope>
</reference>
<dbReference type="InterPro" id="IPR000182">
    <property type="entry name" value="GNAT_dom"/>
</dbReference>
<dbReference type="KEGG" id="ehx:EMIHUDRAFT_112213"/>
<dbReference type="PaxDb" id="2903-EOD32618"/>
<dbReference type="RefSeq" id="XP_005785047.1">
    <property type="nucleotide sequence ID" value="XM_005784990.1"/>
</dbReference>
<accession>A0A0D3KA33</accession>
<dbReference type="PROSITE" id="PS51186">
    <property type="entry name" value="GNAT"/>
    <property type="match status" value="1"/>
</dbReference>
<dbReference type="Proteomes" id="UP000013827">
    <property type="component" value="Unassembled WGS sequence"/>
</dbReference>
<dbReference type="GeneID" id="17277890"/>
<dbReference type="EnsemblProtists" id="EOD32618">
    <property type="protein sequence ID" value="EOD32618"/>
    <property type="gene ID" value="EMIHUDRAFT_112213"/>
</dbReference>
<dbReference type="Gene3D" id="3.40.630.30">
    <property type="match status" value="1"/>
</dbReference>
<dbReference type="SUPFAM" id="SSF55729">
    <property type="entry name" value="Acyl-CoA N-acyltransferases (Nat)"/>
    <property type="match status" value="1"/>
</dbReference>
<sequence length="645" mass="71957">MKESFDEWPATLLDYRRGYRVLVALNEQRKLLAACWFVRHNNHLYCPAFATRREFRGQGIGEAMMTELKAIADGGRVLIAAELGSVALWQRWGFCRCRDGREDEEAWALDAAYGVFTRASTRLMRGKTRAEVAYRDRCWDQYYSGWEGDFYFGNSSLLITGVHQLSLLGSGPLRSRLWFEPGHGVQLVSSHNISVGGFSVDCPQAPFAQGRVVGASARELWIDFELEEGFARPTESGLFSASDEIKAIFWHSKTRKMRRTQTMFAPATRFARTRGSTGYRAWLPHHMPFVPSDGDLITLSPRLWSKPTAYPSFYKGSFLLLNSSKITTENVHIHCSATMTILEMGGDGGHVYRRVSVRRKTRPPYPHRLLASNSDGLHSFSVRSGPKLVDSFFEFLADDFVNMHNRVWPLVTVRGGGAQLLALDPSSGLGAGLDVVHTPESVWPGSKITVYDFKTRKQLGEASVVSAVELNPSAVPPAHVMVAGIQRRLGRPVKGFEEGTGRLFKLWVSPRLKVLEYARFSAFVQFDDLNGSGAVIANNHFTDSYCNLARIATSNALIERNVFSRGQDGVHIRFLPDFLEGSAGLVNITLRENVFTSIRGCGDGACDTFCEDMACILQNVDEEIRAEVIDVGNRVHRAQGQHLVS</sequence>
<feature type="domain" description="N-acetyltransferase" evidence="1">
    <location>
        <begin position="1"/>
        <end position="110"/>
    </location>
</feature>
<protein>
    <recommendedName>
        <fullName evidence="1">N-acetyltransferase domain-containing protein</fullName>
    </recommendedName>
</protein>
<keyword evidence="3" id="KW-1185">Reference proteome</keyword>
<dbReference type="SUPFAM" id="SSF51126">
    <property type="entry name" value="Pectin lyase-like"/>
    <property type="match status" value="1"/>
</dbReference>
<reference evidence="3" key="1">
    <citation type="journal article" date="2013" name="Nature">
        <title>Pan genome of the phytoplankton Emiliania underpins its global distribution.</title>
        <authorList>
            <person name="Read B.A."/>
            <person name="Kegel J."/>
            <person name="Klute M.J."/>
            <person name="Kuo A."/>
            <person name="Lefebvre S.C."/>
            <person name="Maumus F."/>
            <person name="Mayer C."/>
            <person name="Miller J."/>
            <person name="Monier A."/>
            <person name="Salamov A."/>
            <person name="Young J."/>
            <person name="Aguilar M."/>
            <person name="Claverie J.M."/>
            <person name="Frickenhaus S."/>
            <person name="Gonzalez K."/>
            <person name="Herman E.K."/>
            <person name="Lin Y.C."/>
            <person name="Napier J."/>
            <person name="Ogata H."/>
            <person name="Sarno A.F."/>
            <person name="Shmutz J."/>
            <person name="Schroeder D."/>
            <person name="de Vargas C."/>
            <person name="Verret F."/>
            <person name="von Dassow P."/>
            <person name="Valentin K."/>
            <person name="Van de Peer Y."/>
            <person name="Wheeler G."/>
            <person name="Dacks J.B."/>
            <person name="Delwiche C.F."/>
            <person name="Dyhrman S.T."/>
            <person name="Glockner G."/>
            <person name="John U."/>
            <person name="Richards T."/>
            <person name="Worden A.Z."/>
            <person name="Zhang X."/>
            <person name="Grigoriev I.V."/>
            <person name="Allen A.E."/>
            <person name="Bidle K."/>
            <person name="Borodovsky M."/>
            <person name="Bowler C."/>
            <person name="Brownlee C."/>
            <person name="Cock J.M."/>
            <person name="Elias M."/>
            <person name="Gladyshev V.N."/>
            <person name="Groth M."/>
            <person name="Guda C."/>
            <person name="Hadaegh A."/>
            <person name="Iglesias-Rodriguez M.D."/>
            <person name="Jenkins J."/>
            <person name="Jones B.M."/>
            <person name="Lawson T."/>
            <person name="Leese F."/>
            <person name="Lindquist E."/>
            <person name="Lobanov A."/>
            <person name="Lomsadze A."/>
            <person name="Malik S.B."/>
            <person name="Marsh M.E."/>
            <person name="Mackinder L."/>
            <person name="Mock T."/>
            <person name="Mueller-Roeber B."/>
            <person name="Pagarete A."/>
            <person name="Parker M."/>
            <person name="Probert I."/>
            <person name="Quesneville H."/>
            <person name="Raines C."/>
            <person name="Rensing S.A."/>
            <person name="Riano-Pachon D.M."/>
            <person name="Richier S."/>
            <person name="Rokitta S."/>
            <person name="Shiraiwa Y."/>
            <person name="Soanes D.M."/>
            <person name="van der Giezen M."/>
            <person name="Wahlund T.M."/>
            <person name="Williams B."/>
            <person name="Wilson W."/>
            <person name="Wolfe G."/>
            <person name="Wurch L.L."/>
        </authorList>
    </citation>
    <scope>NUCLEOTIDE SEQUENCE</scope>
</reference>
<dbReference type="InterPro" id="IPR016181">
    <property type="entry name" value="Acyl_CoA_acyltransferase"/>
</dbReference>
<proteinExistence type="predicted"/>
<dbReference type="GO" id="GO:0016747">
    <property type="term" value="F:acyltransferase activity, transferring groups other than amino-acyl groups"/>
    <property type="evidence" value="ECO:0007669"/>
    <property type="project" value="InterPro"/>
</dbReference>
<dbReference type="HOGENOM" id="CLU_424819_0_0_1"/>
<dbReference type="AlphaFoldDB" id="A0A0D3KA33"/>
<evidence type="ECO:0000313" key="3">
    <source>
        <dbReference type="Proteomes" id="UP000013827"/>
    </source>
</evidence>
<evidence type="ECO:0000259" key="1">
    <source>
        <dbReference type="PROSITE" id="PS51186"/>
    </source>
</evidence>
<name>A0A0D3KA33_EMIH1</name>
<evidence type="ECO:0000313" key="2">
    <source>
        <dbReference type="EnsemblProtists" id="EOD32618"/>
    </source>
</evidence>